<dbReference type="PANTHER" id="PTHR42801:SF4">
    <property type="entry name" value="AHPC_TSA FAMILY PROTEIN"/>
    <property type="match status" value="1"/>
</dbReference>
<comment type="similarity">
    <text evidence="9">Belongs to the peroxiredoxin family. BCP/PrxQ subfamily.</text>
</comment>
<evidence type="ECO:0000256" key="1">
    <source>
        <dbReference type="ARBA" id="ARBA00003330"/>
    </source>
</evidence>
<evidence type="ECO:0000256" key="10">
    <source>
        <dbReference type="ARBA" id="ARBA00042639"/>
    </source>
</evidence>
<dbReference type="InterPro" id="IPR013766">
    <property type="entry name" value="Thioredoxin_domain"/>
</dbReference>
<organism evidence="14 15">
    <name type="scientific">Parashewanella spongiae</name>
    <dbReference type="NCBI Taxonomy" id="342950"/>
    <lineage>
        <taxon>Bacteria</taxon>
        <taxon>Pseudomonadati</taxon>
        <taxon>Pseudomonadota</taxon>
        <taxon>Gammaproteobacteria</taxon>
        <taxon>Alteromonadales</taxon>
        <taxon>Shewanellaceae</taxon>
        <taxon>Parashewanella</taxon>
    </lineage>
</organism>
<feature type="domain" description="Thioredoxin" evidence="13">
    <location>
        <begin position="35"/>
        <end position="182"/>
    </location>
</feature>
<dbReference type="GO" id="GO:0045454">
    <property type="term" value="P:cell redox homeostasis"/>
    <property type="evidence" value="ECO:0007669"/>
    <property type="project" value="TreeGrafter"/>
</dbReference>
<dbReference type="CDD" id="cd03017">
    <property type="entry name" value="PRX_BCP"/>
    <property type="match status" value="1"/>
</dbReference>
<dbReference type="InterPro" id="IPR036249">
    <property type="entry name" value="Thioredoxin-like_sf"/>
</dbReference>
<dbReference type="GO" id="GO:0034599">
    <property type="term" value="P:cellular response to oxidative stress"/>
    <property type="evidence" value="ECO:0007669"/>
    <property type="project" value="TreeGrafter"/>
</dbReference>
<evidence type="ECO:0000256" key="5">
    <source>
        <dbReference type="ARBA" id="ARBA00023002"/>
    </source>
</evidence>
<evidence type="ECO:0000256" key="8">
    <source>
        <dbReference type="ARBA" id="ARBA00032824"/>
    </source>
</evidence>
<dbReference type="PANTHER" id="PTHR42801">
    <property type="entry name" value="THIOREDOXIN-DEPENDENT PEROXIDE REDUCTASE"/>
    <property type="match status" value="1"/>
</dbReference>
<evidence type="ECO:0000256" key="3">
    <source>
        <dbReference type="ARBA" id="ARBA00022559"/>
    </source>
</evidence>
<dbReference type="Gene3D" id="3.40.30.10">
    <property type="entry name" value="Glutaredoxin"/>
    <property type="match status" value="1"/>
</dbReference>
<dbReference type="Pfam" id="PF00578">
    <property type="entry name" value="AhpC-TSA"/>
    <property type="match status" value="1"/>
</dbReference>
<evidence type="ECO:0000256" key="6">
    <source>
        <dbReference type="ARBA" id="ARBA00023157"/>
    </source>
</evidence>
<evidence type="ECO:0000256" key="4">
    <source>
        <dbReference type="ARBA" id="ARBA00022862"/>
    </source>
</evidence>
<dbReference type="Proteomes" id="UP000273022">
    <property type="component" value="Unassembled WGS sequence"/>
</dbReference>
<feature type="chain" id="PRO_5017289050" description="thioredoxin-dependent peroxiredoxin" evidence="12">
    <location>
        <begin position="33"/>
        <end position="188"/>
    </location>
</feature>
<name>A0A3A6U0W3_9GAMM</name>
<evidence type="ECO:0000259" key="13">
    <source>
        <dbReference type="PROSITE" id="PS51352"/>
    </source>
</evidence>
<feature type="signal peptide" evidence="12">
    <location>
        <begin position="1"/>
        <end position="32"/>
    </location>
</feature>
<keyword evidence="6" id="KW-1015">Disulfide bond</keyword>
<dbReference type="AlphaFoldDB" id="A0A3A6U0W3"/>
<keyword evidence="7" id="KW-0676">Redox-active center</keyword>
<dbReference type="GO" id="GO:0008379">
    <property type="term" value="F:thioredoxin peroxidase activity"/>
    <property type="evidence" value="ECO:0007669"/>
    <property type="project" value="TreeGrafter"/>
</dbReference>
<keyword evidence="3" id="KW-0575">Peroxidase</keyword>
<protein>
    <recommendedName>
        <fullName evidence="2">thioredoxin-dependent peroxiredoxin</fullName>
        <ecNumber evidence="2">1.11.1.24</ecNumber>
    </recommendedName>
    <alternativeName>
        <fullName evidence="8">Thioredoxin peroxidase</fullName>
    </alternativeName>
    <alternativeName>
        <fullName evidence="10">Thioredoxin-dependent peroxiredoxin Bcp</fullName>
    </alternativeName>
</protein>
<accession>A0A3A6U0W3</accession>
<proteinExistence type="inferred from homology"/>
<comment type="function">
    <text evidence="1">Thiol-specific peroxidase that catalyzes the reduction of hydrogen peroxide and organic hydroperoxides to water and alcohols, respectively. Plays a role in cell protection against oxidative stress by detoxifying peroxides and as sensor of hydrogen peroxide-mediated signaling events.</text>
</comment>
<sequence>MIILNLFKQGRTLLYKTLFLSSALFISVNAFADELKVGDMAPHFKLQATDGHHYDLNDYKGLKNVILAFYPMANTRGCTFECRSLVQKGHMIKKFNAVYMMASVDSLEDNTEFAKKEKADFPMLSDPTKQTVKNYKVLNFLGLASRVTFYIGKDGRILHIDDDVNAETAAEDIARNLELLKIEPAEGF</sequence>
<comment type="catalytic activity">
    <reaction evidence="11">
        <text>a hydroperoxide + [thioredoxin]-dithiol = an alcohol + [thioredoxin]-disulfide + H2O</text>
        <dbReference type="Rhea" id="RHEA:62620"/>
        <dbReference type="Rhea" id="RHEA-COMP:10698"/>
        <dbReference type="Rhea" id="RHEA-COMP:10700"/>
        <dbReference type="ChEBI" id="CHEBI:15377"/>
        <dbReference type="ChEBI" id="CHEBI:29950"/>
        <dbReference type="ChEBI" id="CHEBI:30879"/>
        <dbReference type="ChEBI" id="CHEBI:35924"/>
        <dbReference type="ChEBI" id="CHEBI:50058"/>
        <dbReference type="EC" id="1.11.1.24"/>
    </reaction>
</comment>
<evidence type="ECO:0000256" key="12">
    <source>
        <dbReference type="SAM" id="SignalP"/>
    </source>
</evidence>
<dbReference type="SUPFAM" id="SSF52833">
    <property type="entry name" value="Thioredoxin-like"/>
    <property type="match status" value="1"/>
</dbReference>
<evidence type="ECO:0000313" key="15">
    <source>
        <dbReference type="Proteomes" id="UP000273022"/>
    </source>
</evidence>
<evidence type="ECO:0000256" key="7">
    <source>
        <dbReference type="ARBA" id="ARBA00023284"/>
    </source>
</evidence>
<evidence type="ECO:0000256" key="9">
    <source>
        <dbReference type="ARBA" id="ARBA00038489"/>
    </source>
</evidence>
<dbReference type="InterPro" id="IPR000866">
    <property type="entry name" value="AhpC/TSA"/>
</dbReference>
<evidence type="ECO:0000256" key="11">
    <source>
        <dbReference type="ARBA" id="ARBA00049091"/>
    </source>
</evidence>
<keyword evidence="15" id="KW-1185">Reference proteome</keyword>
<reference evidence="14 15" key="1">
    <citation type="submission" date="2018-09" db="EMBL/GenBank/DDBJ databases">
        <title>Phylogeny of the Shewanellaceae, and recommendation for two new genera, Pseudoshewanella and Parashewanella.</title>
        <authorList>
            <person name="Wang G."/>
        </authorList>
    </citation>
    <scope>NUCLEOTIDE SEQUENCE [LARGE SCALE GENOMIC DNA]</scope>
    <source>
        <strain evidence="14 15">KCTC 22492</strain>
    </source>
</reference>
<dbReference type="OrthoDB" id="5572803at2"/>
<dbReference type="EMBL" id="QYYH01000093">
    <property type="protein sequence ID" value="RJY10803.1"/>
    <property type="molecule type" value="Genomic_DNA"/>
</dbReference>
<dbReference type="InterPro" id="IPR050924">
    <property type="entry name" value="Peroxiredoxin_BCP/PrxQ"/>
</dbReference>
<evidence type="ECO:0000256" key="2">
    <source>
        <dbReference type="ARBA" id="ARBA00013017"/>
    </source>
</evidence>
<dbReference type="EC" id="1.11.1.24" evidence="2"/>
<gene>
    <name evidence="14" type="ORF">D5R81_13860</name>
</gene>
<comment type="caution">
    <text evidence="14">The sequence shown here is derived from an EMBL/GenBank/DDBJ whole genome shotgun (WGS) entry which is preliminary data.</text>
</comment>
<evidence type="ECO:0000313" key="14">
    <source>
        <dbReference type="EMBL" id="RJY10803.1"/>
    </source>
</evidence>
<keyword evidence="4" id="KW-0049">Antioxidant</keyword>
<keyword evidence="5" id="KW-0560">Oxidoreductase</keyword>
<keyword evidence="12" id="KW-0732">Signal</keyword>
<dbReference type="RefSeq" id="WP_121854234.1">
    <property type="nucleotide sequence ID" value="NZ_CP037952.1"/>
</dbReference>
<dbReference type="GO" id="GO:0005737">
    <property type="term" value="C:cytoplasm"/>
    <property type="evidence" value="ECO:0007669"/>
    <property type="project" value="TreeGrafter"/>
</dbReference>
<dbReference type="PROSITE" id="PS51352">
    <property type="entry name" value="THIOREDOXIN_2"/>
    <property type="match status" value="1"/>
</dbReference>